<evidence type="ECO:0000259" key="2">
    <source>
        <dbReference type="Pfam" id="PF06439"/>
    </source>
</evidence>
<evidence type="ECO:0000256" key="1">
    <source>
        <dbReference type="SAM" id="SignalP"/>
    </source>
</evidence>
<protein>
    <submittedName>
        <fullName evidence="3">DUF1080 domain-containing protein</fullName>
    </submittedName>
</protein>
<keyword evidence="1" id="KW-0732">Signal</keyword>
<dbReference type="Pfam" id="PF06439">
    <property type="entry name" value="3keto-disac_hyd"/>
    <property type="match status" value="1"/>
</dbReference>
<evidence type="ECO:0000313" key="3">
    <source>
        <dbReference type="EMBL" id="MCS0630104.1"/>
    </source>
</evidence>
<dbReference type="Proteomes" id="UP001165263">
    <property type="component" value="Unassembled WGS sequence"/>
</dbReference>
<sequence>MVKLGWLGGALLCAGLLGCASTPAPALVDGALGALDIVTTPAATLETVWQPRADGVIAVAGKPSGFIATRDTYTDYRLHVEWRWTGKPGNGGVLLHVASGPKDGVWPYSIQVQTKHGAVGDLLPMAGATFNEPLTTAPGAYPPIKAHVTADSERPPGEWNSMDVLVRGGCIDVTINGVAQNAVTIAQPATGRIGFQLEGTPYELRNLRVERL</sequence>
<dbReference type="InterPro" id="IPR010496">
    <property type="entry name" value="AL/BT2_dom"/>
</dbReference>
<reference evidence="3" key="1">
    <citation type="submission" date="2022-08" db="EMBL/GenBank/DDBJ databases">
        <title>Reclassification of Massilia species as members of the genera Telluria, Duganella, Pseudoduganella, Mokoshia gen. nov. and Zemynaea gen. nov. using orthogonal and non-orthogonal genome-based approaches.</title>
        <authorList>
            <person name="Bowman J.P."/>
        </authorList>
    </citation>
    <scope>NUCLEOTIDE SEQUENCE</scope>
    <source>
        <strain evidence="3">LMG 11547</strain>
    </source>
</reference>
<name>A0ABT2BY81_9BURK</name>
<feature type="chain" id="PRO_5047371886" evidence="1">
    <location>
        <begin position="27"/>
        <end position="212"/>
    </location>
</feature>
<dbReference type="PROSITE" id="PS51257">
    <property type="entry name" value="PROKAR_LIPOPROTEIN"/>
    <property type="match status" value="1"/>
</dbReference>
<evidence type="ECO:0000313" key="4">
    <source>
        <dbReference type="Proteomes" id="UP001165263"/>
    </source>
</evidence>
<feature type="signal peptide" evidence="1">
    <location>
        <begin position="1"/>
        <end position="26"/>
    </location>
</feature>
<proteinExistence type="predicted"/>
<dbReference type="RefSeq" id="WP_259449224.1">
    <property type="nucleotide sequence ID" value="NZ_CP119520.1"/>
</dbReference>
<dbReference type="Gene3D" id="2.60.120.560">
    <property type="entry name" value="Exo-inulinase, domain 1"/>
    <property type="match status" value="1"/>
</dbReference>
<keyword evidence="4" id="KW-1185">Reference proteome</keyword>
<comment type="caution">
    <text evidence="3">The sequence shown here is derived from an EMBL/GenBank/DDBJ whole genome shotgun (WGS) entry which is preliminary data.</text>
</comment>
<feature type="domain" description="3-keto-alpha-glucoside-1,2-lyase/3-keto-2-hydroxy-glucal hydratase" evidence="2">
    <location>
        <begin position="51"/>
        <end position="209"/>
    </location>
</feature>
<organism evidence="3 4">
    <name type="scientific">Telluria mixta</name>
    <dbReference type="NCBI Taxonomy" id="34071"/>
    <lineage>
        <taxon>Bacteria</taxon>
        <taxon>Pseudomonadati</taxon>
        <taxon>Pseudomonadota</taxon>
        <taxon>Betaproteobacteria</taxon>
        <taxon>Burkholderiales</taxon>
        <taxon>Oxalobacteraceae</taxon>
        <taxon>Telluria group</taxon>
        <taxon>Telluria</taxon>
    </lineage>
</organism>
<accession>A0ABT2BY81</accession>
<gene>
    <name evidence="3" type="ORF">NX786_12245</name>
</gene>
<dbReference type="EMBL" id="JANUHC010000004">
    <property type="protein sequence ID" value="MCS0630104.1"/>
    <property type="molecule type" value="Genomic_DNA"/>
</dbReference>